<evidence type="ECO:0000313" key="3">
    <source>
        <dbReference type="Proteomes" id="UP000612055"/>
    </source>
</evidence>
<feature type="compositionally biased region" description="Low complexity" evidence="1">
    <location>
        <begin position="573"/>
        <end position="597"/>
    </location>
</feature>
<feature type="compositionally biased region" description="Gly residues" evidence="1">
    <location>
        <begin position="562"/>
        <end position="572"/>
    </location>
</feature>
<dbReference type="Proteomes" id="UP000612055">
    <property type="component" value="Unassembled WGS sequence"/>
</dbReference>
<evidence type="ECO:0000313" key="2">
    <source>
        <dbReference type="EMBL" id="KAG2495167.1"/>
    </source>
</evidence>
<proteinExistence type="predicted"/>
<sequence length="626" mass="63488">MPDDWTPFVVPFTWYQTKKFCWRCPHAVQVSCVVDGERSRAPLLAGVMHRDRELGFIAQLNHMARARPFLGMHLVDVGRSSPATPSRLTFYLTKGPCPCTKTPPPPPAAPQAAAAAAAGPLAAAAASALAAAAEPSAGPDGGGGSDSGDSSSSDTSDDEDSDGDGDGAAALAGDGEGRGGGGGGRYQPQRPAPGWGDIPDTGMSPGSRKGRALPPQMVARVPEFGPPAPHARHCRCPCHAGWLTQVLVSAAEVEERQAKKQRGAYRKQTAADGEAGGGRSGGGGGGLVRRPPLPRMTPSPLEPAHPPSRPGGPSRPPPAPSARPTSGPQAKAASGQGAGRMRSGLGSNAAEATAAALKLYGPTQPISLPSKLSQIPGYEEIMGSECTTPARVERSNIPWSLVTNKLGDATTIRVAVEVNGILIPGQIPSDAKIYSYSTGRGGVCCRLMPTPALAVGKLCKGWGLLPGLLLVMRVVTAGPGAAPSKPPAKRPRAPQPAAWQGSGEDDEEEEETSGEEESGSEESEGSEEEEEEARPRKGRLGGEGLARRALSPGPAGRVRGRGATGKGPGGGSSAATAAAARIAAKAAARQRESAAAGRGHGRGSEDSRGASGGRTRSLGAGSSGGG</sequence>
<feature type="compositionally biased region" description="Acidic residues" evidence="1">
    <location>
        <begin position="503"/>
        <end position="532"/>
    </location>
</feature>
<reference evidence="2" key="1">
    <citation type="journal article" date="2020" name="bioRxiv">
        <title>Comparative genomics of Chlamydomonas.</title>
        <authorList>
            <person name="Craig R.J."/>
            <person name="Hasan A.R."/>
            <person name="Ness R.W."/>
            <person name="Keightley P.D."/>
        </authorList>
    </citation>
    <scope>NUCLEOTIDE SEQUENCE</scope>
    <source>
        <strain evidence="2">CCAP 11/70</strain>
    </source>
</reference>
<feature type="compositionally biased region" description="Low complexity" evidence="1">
    <location>
        <begin position="547"/>
        <end position="557"/>
    </location>
</feature>
<protein>
    <submittedName>
        <fullName evidence="2">Uncharacterized protein</fullName>
    </submittedName>
</protein>
<gene>
    <name evidence="2" type="ORF">HYH03_006774</name>
</gene>
<dbReference type="AlphaFoldDB" id="A0A835Y264"/>
<feature type="region of interest" description="Disordered" evidence="1">
    <location>
        <begin position="257"/>
        <end position="346"/>
    </location>
</feature>
<feature type="compositionally biased region" description="Acidic residues" evidence="1">
    <location>
        <begin position="155"/>
        <end position="165"/>
    </location>
</feature>
<organism evidence="2 3">
    <name type="scientific">Edaphochlamys debaryana</name>
    <dbReference type="NCBI Taxonomy" id="47281"/>
    <lineage>
        <taxon>Eukaryota</taxon>
        <taxon>Viridiplantae</taxon>
        <taxon>Chlorophyta</taxon>
        <taxon>core chlorophytes</taxon>
        <taxon>Chlorophyceae</taxon>
        <taxon>CS clade</taxon>
        <taxon>Chlamydomonadales</taxon>
        <taxon>Chlamydomonadales incertae sedis</taxon>
        <taxon>Edaphochlamys</taxon>
    </lineage>
</organism>
<evidence type="ECO:0000256" key="1">
    <source>
        <dbReference type="SAM" id="MobiDB-lite"/>
    </source>
</evidence>
<feature type="region of interest" description="Disordered" evidence="1">
    <location>
        <begin position="132"/>
        <end position="212"/>
    </location>
</feature>
<keyword evidence="3" id="KW-1185">Reference proteome</keyword>
<dbReference type="OrthoDB" id="548780at2759"/>
<dbReference type="EMBL" id="JAEHOE010000026">
    <property type="protein sequence ID" value="KAG2495167.1"/>
    <property type="molecule type" value="Genomic_DNA"/>
</dbReference>
<feature type="compositionally biased region" description="Gly residues" evidence="1">
    <location>
        <begin position="274"/>
        <end position="287"/>
    </location>
</feature>
<name>A0A835Y264_9CHLO</name>
<feature type="region of interest" description="Disordered" evidence="1">
    <location>
        <begin position="480"/>
        <end position="626"/>
    </location>
</feature>
<feature type="compositionally biased region" description="Pro residues" evidence="1">
    <location>
        <begin position="291"/>
        <end position="321"/>
    </location>
</feature>
<comment type="caution">
    <text evidence="2">The sequence shown here is derived from an EMBL/GenBank/DDBJ whole genome shotgun (WGS) entry which is preliminary data.</text>
</comment>
<accession>A0A835Y264</accession>